<dbReference type="PANTHER" id="PTHR11080">
    <property type="entry name" value="PYRAZINAMIDASE/NICOTINAMIDASE"/>
    <property type="match status" value="1"/>
</dbReference>
<feature type="domain" description="Isochorismatase-like" evidence="9">
    <location>
        <begin position="4"/>
        <end position="196"/>
    </location>
</feature>
<dbReference type="Gene3D" id="3.40.50.850">
    <property type="entry name" value="Isochorismatase-like"/>
    <property type="match status" value="1"/>
</dbReference>
<keyword evidence="3" id="KW-0479">Metal-binding</keyword>
<accession>A0AAD3P272</accession>
<dbReference type="NCBIfam" id="NF008623">
    <property type="entry name" value="PRK11609.1"/>
    <property type="match status" value="1"/>
</dbReference>
<gene>
    <name evidence="10" type="primary">pncA</name>
    <name evidence="10" type="ORF">GCM10017635_35760</name>
</gene>
<protein>
    <recommendedName>
        <fullName evidence="8">Nicotinamidase</fullName>
        <ecNumber evidence="6">3.5.1.19</ecNumber>
    </recommendedName>
    <alternativeName>
        <fullName evidence="7">Nicotinamide deamidase</fullName>
    </alternativeName>
</protein>
<keyword evidence="4" id="KW-0378">Hydrolase</keyword>
<reference evidence="10" key="1">
    <citation type="journal article" date="2014" name="Int. J. Syst. Evol. Microbiol.">
        <title>Complete genome sequence of Corynebacterium casei LMG S-19264T (=DSM 44701T), isolated from a smear-ripened cheese.</title>
        <authorList>
            <consortium name="US DOE Joint Genome Institute (JGI-PGF)"/>
            <person name="Walter F."/>
            <person name="Albersmeier A."/>
            <person name="Kalinowski J."/>
            <person name="Ruckert C."/>
        </authorList>
    </citation>
    <scope>NUCLEOTIDE SEQUENCE</scope>
    <source>
        <strain evidence="10">VKM B-2222</strain>
    </source>
</reference>
<evidence type="ECO:0000256" key="1">
    <source>
        <dbReference type="ARBA" id="ARBA00006336"/>
    </source>
</evidence>
<dbReference type="GO" id="GO:0019363">
    <property type="term" value="P:pyridine nucleotide biosynthetic process"/>
    <property type="evidence" value="ECO:0007669"/>
    <property type="project" value="UniProtKB-KW"/>
</dbReference>
<name>A0AAD3P272_9RHOB</name>
<keyword evidence="11" id="KW-1185">Reference proteome</keyword>
<evidence type="ECO:0000256" key="4">
    <source>
        <dbReference type="ARBA" id="ARBA00022801"/>
    </source>
</evidence>
<dbReference type="Proteomes" id="UP001143349">
    <property type="component" value="Unassembled WGS sequence"/>
</dbReference>
<dbReference type="FunFam" id="3.40.50.850:FF:000006">
    <property type="entry name" value="Bifunctional pyrazinamidase/nicotinamidase"/>
    <property type="match status" value="1"/>
</dbReference>
<comment type="caution">
    <text evidence="10">The sequence shown here is derived from an EMBL/GenBank/DDBJ whole genome shotgun (WGS) entry which is preliminary data.</text>
</comment>
<dbReference type="InterPro" id="IPR052347">
    <property type="entry name" value="Isochorismatase_Nicotinamidase"/>
</dbReference>
<comment type="pathway">
    <text evidence="5">Cofactor biosynthesis; nicotinate biosynthesis; nicotinate from nicotinamide: step 1/1.</text>
</comment>
<reference evidence="10" key="2">
    <citation type="submission" date="2023-01" db="EMBL/GenBank/DDBJ databases">
        <authorList>
            <person name="Sun Q."/>
            <person name="Evtushenko L."/>
        </authorList>
    </citation>
    <scope>NUCLEOTIDE SEQUENCE</scope>
    <source>
        <strain evidence="10">VKM B-2222</strain>
    </source>
</reference>
<dbReference type="EMBL" id="BSFH01000098">
    <property type="protein sequence ID" value="GLK66099.1"/>
    <property type="molecule type" value="Genomic_DNA"/>
</dbReference>
<evidence type="ECO:0000256" key="2">
    <source>
        <dbReference type="ARBA" id="ARBA00022642"/>
    </source>
</evidence>
<evidence type="ECO:0000256" key="5">
    <source>
        <dbReference type="ARBA" id="ARBA00037900"/>
    </source>
</evidence>
<proteinExistence type="inferred from homology"/>
<evidence type="ECO:0000259" key="9">
    <source>
        <dbReference type="Pfam" id="PF00857"/>
    </source>
</evidence>
<dbReference type="InterPro" id="IPR036380">
    <property type="entry name" value="Isochorismatase-like_sf"/>
</dbReference>
<dbReference type="AlphaFoldDB" id="A0AAD3P272"/>
<dbReference type="GO" id="GO:0008936">
    <property type="term" value="F:nicotinamidase activity"/>
    <property type="evidence" value="ECO:0007669"/>
    <property type="project" value="UniProtKB-EC"/>
</dbReference>
<dbReference type="RefSeq" id="WP_010395545.1">
    <property type="nucleotide sequence ID" value="NZ_BSFH01000098.1"/>
</dbReference>
<organism evidence="10 11">
    <name type="scientific">Paracoccus kondratievae</name>
    <dbReference type="NCBI Taxonomy" id="135740"/>
    <lineage>
        <taxon>Bacteria</taxon>
        <taxon>Pseudomonadati</taxon>
        <taxon>Pseudomonadota</taxon>
        <taxon>Alphaproteobacteria</taxon>
        <taxon>Rhodobacterales</taxon>
        <taxon>Paracoccaceae</taxon>
        <taxon>Paracoccus</taxon>
    </lineage>
</organism>
<keyword evidence="2" id="KW-0662">Pyridine nucleotide biosynthesis</keyword>
<sequence length="198" mass="21201">MAKALIVIDMQLDFCPGGRLAVAGGDEIVPAINALMAGFDAVVLTQDWHPRDHASFADNHPGAAPFSQIEMPYGPQVLWPAHCVIGSEGAGFHPGLDATHADLVIRKGFRAQIDSYSAFYENDHQTATGLAGYLRDRSIGDLTFVGLAHDFCVAWSAIDAVRLGFRATVVEDATRAIDLNGSREAAREDMHKAGVTLA</sequence>
<dbReference type="InterPro" id="IPR000868">
    <property type="entry name" value="Isochorismatase-like_dom"/>
</dbReference>
<evidence type="ECO:0000256" key="3">
    <source>
        <dbReference type="ARBA" id="ARBA00022723"/>
    </source>
</evidence>
<evidence type="ECO:0000313" key="11">
    <source>
        <dbReference type="Proteomes" id="UP001143349"/>
    </source>
</evidence>
<dbReference type="CDD" id="cd01011">
    <property type="entry name" value="nicotinamidase"/>
    <property type="match status" value="1"/>
</dbReference>
<dbReference type="Pfam" id="PF00857">
    <property type="entry name" value="Isochorismatase"/>
    <property type="match status" value="1"/>
</dbReference>
<dbReference type="EC" id="3.5.1.19" evidence="6"/>
<evidence type="ECO:0000256" key="6">
    <source>
        <dbReference type="ARBA" id="ARBA00039017"/>
    </source>
</evidence>
<dbReference type="PANTHER" id="PTHR11080:SF2">
    <property type="entry name" value="LD05707P"/>
    <property type="match status" value="1"/>
</dbReference>
<dbReference type="GO" id="GO:0046872">
    <property type="term" value="F:metal ion binding"/>
    <property type="evidence" value="ECO:0007669"/>
    <property type="project" value="UniProtKB-KW"/>
</dbReference>
<evidence type="ECO:0000313" key="10">
    <source>
        <dbReference type="EMBL" id="GLK66099.1"/>
    </source>
</evidence>
<evidence type="ECO:0000256" key="8">
    <source>
        <dbReference type="ARBA" id="ARBA00072277"/>
    </source>
</evidence>
<evidence type="ECO:0000256" key="7">
    <source>
        <dbReference type="ARBA" id="ARBA00043224"/>
    </source>
</evidence>
<comment type="similarity">
    <text evidence="1">Belongs to the isochorismatase family.</text>
</comment>
<dbReference type="SUPFAM" id="SSF52499">
    <property type="entry name" value="Isochorismatase-like hydrolases"/>
    <property type="match status" value="1"/>
</dbReference>